<name>A0A364NHS4_9GAMM</name>
<reference evidence="1 2" key="1">
    <citation type="submission" date="2018-06" db="EMBL/GenBank/DDBJ databases">
        <title>Nitrincola tibetense sp. nov., isolated from Lake XuguoCo on Tibetan Plateau.</title>
        <authorList>
            <person name="Xing P."/>
        </authorList>
    </citation>
    <scope>NUCLEOTIDE SEQUENCE [LARGE SCALE GENOMIC DNA]</scope>
    <source>
        <strain evidence="2">xg18</strain>
    </source>
</reference>
<dbReference type="RefSeq" id="WP_112160558.1">
    <property type="nucleotide sequence ID" value="NZ_QKRX01000020.1"/>
</dbReference>
<dbReference type="PANTHER" id="PTHR43883">
    <property type="entry name" value="SLR0207 PROTEIN"/>
    <property type="match status" value="1"/>
</dbReference>
<keyword evidence="2" id="KW-1185">Reference proteome</keyword>
<dbReference type="InterPro" id="IPR027417">
    <property type="entry name" value="P-loop_NTPase"/>
</dbReference>
<dbReference type="AlphaFoldDB" id="A0A364NHS4"/>
<dbReference type="SUPFAM" id="SSF52540">
    <property type="entry name" value="P-loop containing nucleoside triphosphate hydrolases"/>
    <property type="match status" value="1"/>
</dbReference>
<protein>
    <recommendedName>
        <fullName evidence="3">Aminoglycoside phosphotransferase domain-containing protein</fullName>
    </recommendedName>
</protein>
<dbReference type="OrthoDB" id="9810277at2"/>
<dbReference type="Gene3D" id="3.40.50.300">
    <property type="entry name" value="P-loop containing nucleotide triphosphate hydrolases"/>
    <property type="match status" value="1"/>
</dbReference>
<gene>
    <name evidence="1" type="ORF">DN062_17340</name>
</gene>
<proteinExistence type="predicted"/>
<organism evidence="1 2">
    <name type="scientific">Nitrincola tibetensis</name>
    <dbReference type="NCBI Taxonomy" id="2219697"/>
    <lineage>
        <taxon>Bacteria</taxon>
        <taxon>Pseudomonadati</taxon>
        <taxon>Pseudomonadota</taxon>
        <taxon>Gammaproteobacteria</taxon>
        <taxon>Oceanospirillales</taxon>
        <taxon>Oceanospirillaceae</taxon>
        <taxon>Nitrincola</taxon>
    </lineage>
</organism>
<dbReference type="InterPro" id="IPR011009">
    <property type="entry name" value="Kinase-like_dom_sf"/>
</dbReference>
<evidence type="ECO:0008006" key="3">
    <source>
        <dbReference type="Google" id="ProtNLM"/>
    </source>
</evidence>
<dbReference type="SUPFAM" id="SSF56112">
    <property type="entry name" value="Protein kinase-like (PK-like)"/>
    <property type="match status" value="1"/>
</dbReference>
<dbReference type="PANTHER" id="PTHR43883:SF1">
    <property type="entry name" value="GLUCONOKINASE"/>
    <property type="match status" value="1"/>
</dbReference>
<dbReference type="Pfam" id="PF13671">
    <property type="entry name" value="AAA_33"/>
    <property type="match status" value="1"/>
</dbReference>
<accession>A0A364NHS4</accession>
<evidence type="ECO:0000313" key="1">
    <source>
        <dbReference type="EMBL" id="RAU16613.1"/>
    </source>
</evidence>
<dbReference type="InterPro" id="IPR052732">
    <property type="entry name" value="Cell-binding_unc_protein"/>
</dbReference>
<dbReference type="EMBL" id="QKRX01000020">
    <property type="protein sequence ID" value="RAU16613.1"/>
    <property type="molecule type" value="Genomic_DNA"/>
</dbReference>
<comment type="caution">
    <text evidence="1">The sequence shown here is derived from an EMBL/GenBank/DDBJ whole genome shotgun (WGS) entry which is preliminary data.</text>
</comment>
<sequence length="513" mass="59541">MLKTLIHSLMNPDRFPHPCSHIEVIETHISWLLLTGTFAYKIKKPVNFGFLDFTSLEQRRVCCEEELRLNQRLAPDIYQEVIAISGTHDDPIIGDSSNPIEYAVKMSQFDPEHRLDRQLAKQLFEARWIDTLALQIADFHQRIPIVAQDSPWGEPETLWQLISDNYEHCNQNPQALEDSVLLLRLHTQTAQDFKELAPLLIERKKQGHVRECHGDLHLANITLFHDQLRLFDCIEFNLQFRWIDTLSDLAFLLMDLEANNQPRWANRCLNLYLEKNGDYGGIRLLNLYKAYRSMVRAKVALLGEHPDTTSFRHYLHLTERYCTPPPPALYLMHGVSGSGKSYLSQQLVEEIGAIRIRSDVERKRLHHQLSLQGEEIELYSADMNTRTFHRLRDLAEKLLRSGQTVVVDATFIRRITRKSYVELAQRLQLPVRIISCTCKPHLIEARLVRRNEEGKDPSDADIHIMHQQVTTQQPLTEEEKRITLPVDTEDDEAIEQLLSQLRAQNLLLPQGGR</sequence>
<dbReference type="Proteomes" id="UP000250744">
    <property type="component" value="Unassembled WGS sequence"/>
</dbReference>
<evidence type="ECO:0000313" key="2">
    <source>
        <dbReference type="Proteomes" id="UP000250744"/>
    </source>
</evidence>